<proteinExistence type="predicted"/>
<dbReference type="Gene3D" id="3.40.50.300">
    <property type="entry name" value="P-loop containing nucleotide triphosphate hydrolases"/>
    <property type="match status" value="1"/>
</dbReference>
<gene>
    <name evidence="1" type="ORF">DCF17_16680</name>
</gene>
<dbReference type="AlphaFoldDB" id="A0A2W4W0B8"/>
<dbReference type="InterPro" id="IPR027417">
    <property type="entry name" value="P-loop_NTPase"/>
</dbReference>
<dbReference type="GO" id="GO:0003677">
    <property type="term" value="F:DNA binding"/>
    <property type="evidence" value="ECO:0007669"/>
    <property type="project" value="InterPro"/>
</dbReference>
<name>A0A2W4W0B8_9CYAN</name>
<evidence type="ECO:0000313" key="1">
    <source>
        <dbReference type="EMBL" id="PZO36927.1"/>
    </source>
</evidence>
<dbReference type="SUPFAM" id="SSF52540">
    <property type="entry name" value="P-loop containing nucleoside triphosphate hydrolases"/>
    <property type="match status" value="1"/>
</dbReference>
<dbReference type="EMBL" id="QBMN01000132">
    <property type="protein sequence ID" value="PZO36927.1"/>
    <property type="molecule type" value="Genomic_DNA"/>
</dbReference>
<dbReference type="InterPro" id="IPR016032">
    <property type="entry name" value="Sig_transdc_resp-reg_C-effctor"/>
</dbReference>
<reference evidence="1 2" key="2">
    <citation type="submission" date="2018-06" db="EMBL/GenBank/DDBJ databases">
        <title>Metagenomic assembly of (sub)arctic Cyanobacteria and their associated microbiome from non-axenic cultures.</title>
        <authorList>
            <person name="Baurain D."/>
        </authorList>
    </citation>
    <scope>NUCLEOTIDE SEQUENCE [LARGE SCALE GENOMIC DNA]</scope>
    <source>
        <strain evidence="1">ULC041bin1</strain>
    </source>
</reference>
<dbReference type="Proteomes" id="UP000249081">
    <property type="component" value="Unassembled WGS sequence"/>
</dbReference>
<dbReference type="Gene3D" id="1.10.10.10">
    <property type="entry name" value="Winged helix-like DNA-binding domain superfamily/Winged helix DNA-binding domain"/>
    <property type="match status" value="1"/>
</dbReference>
<evidence type="ECO:0000313" key="2">
    <source>
        <dbReference type="Proteomes" id="UP000249081"/>
    </source>
</evidence>
<dbReference type="GO" id="GO:0006355">
    <property type="term" value="P:regulation of DNA-templated transcription"/>
    <property type="evidence" value="ECO:0007669"/>
    <property type="project" value="InterPro"/>
</dbReference>
<dbReference type="Pfam" id="PF14516">
    <property type="entry name" value="AAA_35"/>
    <property type="match status" value="1"/>
</dbReference>
<dbReference type="InterPro" id="IPR036388">
    <property type="entry name" value="WH-like_DNA-bd_sf"/>
</dbReference>
<protein>
    <submittedName>
        <fullName evidence="1">LuxR family transcriptional regulator</fullName>
    </submittedName>
</protein>
<sequence>MRILGASLCSCLASPPSVSPMNRQDFEACLERLTPKQREILWLFLDCPGDEAIAKRLVCTTANVRAHLANICKTFGYTNGEGESYSYRQDVVQDFIQHYPDRVSPQWHERLTFTQAQPESPDFPGRPLKVNSPFYLERPYAEDKALKVLNPGALVRIRGPRKTGKTSLLNRTLHSAKDQGCHTVAVKLYRAGDDILQDVESFLRWFCLEISDGVELPPNLDNYWNDQRGYASSCSEYLQRHVLGQLTQPLVVGLDEADCLFEYPKTAKAFFKLVRGWSEEGKTSELWQNFRQVVVYATEVYIDFDIHASPFNVGTPIKLLPFKPAQIQTLAQRYGLGGFTQSESEALIALVGGHPHLVQLALYHLHQSPQLSLKASIADATSQTGLYGDHLRTLADTLSQHPPLAEAFNTAIATSGQPVTLNPKVAKQLEGMGLVTRNDVAVQISCQLYQRYFQTHPPI</sequence>
<comment type="caution">
    <text evidence="1">The sequence shown here is derived from an EMBL/GenBank/DDBJ whole genome shotgun (WGS) entry which is preliminary data.</text>
</comment>
<reference evidence="2" key="1">
    <citation type="submission" date="2018-04" db="EMBL/GenBank/DDBJ databases">
        <authorList>
            <person name="Cornet L."/>
        </authorList>
    </citation>
    <scope>NUCLEOTIDE SEQUENCE [LARGE SCALE GENOMIC DNA]</scope>
</reference>
<organism evidence="1 2">
    <name type="scientific">Shackletoniella antarctica</name>
    <dbReference type="NCBI Taxonomy" id="268115"/>
    <lineage>
        <taxon>Bacteria</taxon>
        <taxon>Bacillati</taxon>
        <taxon>Cyanobacteriota</taxon>
        <taxon>Cyanophyceae</taxon>
        <taxon>Oculatellales</taxon>
        <taxon>Oculatellaceae</taxon>
        <taxon>Shackletoniella</taxon>
    </lineage>
</organism>
<dbReference type="SUPFAM" id="SSF46894">
    <property type="entry name" value="C-terminal effector domain of the bipartite response regulators"/>
    <property type="match status" value="1"/>
</dbReference>
<accession>A0A2W4W0B8</accession>